<evidence type="ECO:0000256" key="2">
    <source>
        <dbReference type="ARBA" id="ARBA00022448"/>
    </source>
</evidence>
<sequence length="374" mass="39716">MKKNWKQKAYAIASALTVGAMMMGSAGQAFAKTNVVKHSVKHASGPVVHLQETGSTLLWPLFQLWVPVYKHVNSKVLLTTAGTGSGVGISQASDGTVQIGASDAYMSNQLLAQHPGMLNIPMAISAQQIMYNIPGVKKGVHLHLTGNVIAQIYLGKIRYWNAPQIQSLNKGVKLPHWMIVPIHRTDGSGDTFLFTQFMTDTNAAWANSVQYGTSVSWPSIKGALGANGNNGVVALASKTPGSIAYVGISWLNNGLKAGLGEAALQNRAGRFLLPNPSTIASAAGMMIGKTPADERISLIYAPGANSYPIINYEYAIINEKQANPATAAAVKNLLSWAISPQGGNKAVFMDKVHFLPLPASIAPLSRKQIAKIHG</sequence>
<gene>
    <name evidence="7" type="ORF">ATW55_12345</name>
</gene>
<dbReference type="GO" id="GO:0035435">
    <property type="term" value="P:phosphate ion transmembrane transport"/>
    <property type="evidence" value="ECO:0007669"/>
    <property type="project" value="InterPro"/>
</dbReference>
<dbReference type="GO" id="GO:0043190">
    <property type="term" value="C:ATP-binding cassette (ABC) transporter complex"/>
    <property type="evidence" value="ECO:0007669"/>
    <property type="project" value="InterPro"/>
</dbReference>
<keyword evidence="3 4" id="KW-0592">Phosphate transport</keyword>
<dbReference type="PANTHER" id="PTHR42996">
    <property type="entry name" value="PHOSPHATE-BINDING PROTEIN PSTS"/>
    <property type="match status" value="1"/>
</dbReference>
<proteinExistence type="inferred from homology"/>
<evidence type="ECO:0000259" key="6">
    <source>
        <dbReference type="Pfam" id="PF12849"/>
    </source>
</evidence>
<dbReference type="PIRSF" id="PIRSF002756">
    <property type="entry name" value="PstS"/>
    <property type="match status" value="1"/>
</dbReference>
<dbReference type="GO" id="GO:0042301">
    <property type="term" value="F:phosphate ion binding"/>
    <property type="evidence" value="ECO:0007669"/>
    <property type="project" value="InterPro"/>
</dbReference>
<comment type="caution">
    <text evidence="7">The sequence shown here is derived from an EMBL/GenBank/DDBJ whole genome shotgun (WGS) entry which is preliminary data.</text>
</comment>
<evidence type="ECO:0000313" key="8">
    <source>
        <dbReference type="Proteomes" id="UP000053557"/>
    </source>
</evidence>
<evidence type="ECO:0000256" key="5">
    <source>
        <dbReference type="SAM" id="SignalP"/>
    </source>
</evidence>
<keyword evidence="5" id="KW-0732">Signal</keyword>
<dbReference type="InterPro" id="IPR005673">
    <property type="entry name" value="ABC_phos-bd_PstS"/>
</dbReference>
<dbReference type="NCBIfam" id="TIGR00975">
    <property type="entry name" value="3a0107s03"/>
    <property type="match status" value="1"/>
</dbReference>
<dbReference type="InterPro" id="IPR050962">
    <property type="entry name" value="Phosphate-bind_PstS"/>
</dbReference>
<evidence type="ECO:0000256" key="4">
    <source>
        <dbReference type="PIRNR" id="PIRNR002756"/>
    </source>
</evidence>
<dbReference type="Pfam" id="PF12849">
    <property type="entry name" value="PBP_like_2"/>
    <property type="match status" value="1"/>
</dbReference>
<protein>
    <recommendedName>
        <fullName evidence="4">Phosphate-binding protein</fullName>
    </recommendedName>
</protein>
<dbReference type="AlphaFoldDB" id="A0A101XT44"/>
<dbReference type="Proteomes" id="UP000053557">
    <property type="component" value="Unassembled WGS sequence"/>
</dbReference>
<name>A0A101XT44_9BACL</name>
<keyword evidence="8" id="KW-1185">Reference proteome</keyword>
<reference evidence="7 8" key="1">
    <citation type="submission" date="2015-12" db="EMBL/GenBank/DDBJ databases">
        <title>Draft genome sequence of Acidibacillus ferrooxidans ITV001, isolated from a chalcopyrite acid mine drainage site in Brazil.</title>
        <authorList>
            <person name="Dall'Agnol H."/>
            <person name="Nancucheo I."/>
            <person name="Johnson B."/>
            <person name="Oliveira R."/>
            <person name="Leite L."/>
            <person name="Pylro V."/>
            <person name="Nunes G.L."/>
            <person name="Tzotzos G."/>
            <person name="Fernandes G.R."/>
            <person name="Dutra J."/>
            <person name="Orellana S.C."/>
            <person name="Oliveira G."/>
        </authorList>
    </citation>
    <scope>NUCLEOTIDE SEQUENCE [LARGE SCALE GENOMIC DNA]</scope>
    <source>
        <strain evidence="8">ITV01</strain>
    </source>
</reference>
<evidence type="ECO:0000256" key="1">
    <source>
        <dbReference type="ARBA" id="ARBA00008725"/>
    </source>
</evidence>
<accession>A0A101XT44</accession>
<dbReference type="PANTHER" id="PTHR42996:SF1">
    <property type="entry name" value="PHOSPHATE-BINDING PROTEIN PSTS"/>
    <property type="match status" value="1"/>
</dbReference>
<evidence type="ECO:0000313" key="7">
    <source>
        <dbReference type="EMBL" id="KUO97097.1"/>
    </source>
</evidence>
<feature type="signal peptide" evidence="5">
    <location>
        <begin position="1"/>
        <end position="31"/>
    </location>
</feature>
<dbReference type="Gene3D" id="3.40.190.10">
    <property type="entry name" value="Periplasmic binding protein-like II"/>
    <property type="match status" value="2"/>
</dbReference>
<dbReference type="CDD" id="cd13565">
    <property type="entry name" value="PBP2_PstS"/>
    <property type="match status" value="1"/>
</dbReference>
<dbReference type="SUPFAM" id="SSF53850">
    <property type="entry name" value="Periplasmic binding protein-like II"/>
    <property type="match status" value="1"/>
</dbReference>
<dbReference type="EMBL" id="LPVJ01000006">
    <property type="protein sequence ID" value="KUO97097.1"/>
    <property type="molecule type" value="Genomic_DNA"/>
</dbReference>
<comment type="similarity">
    <text evidence="1 4">Belongs to the PstS family.</text>
</comment>
<dbReference type="RefSeq" id="WP_067711530.1">
    <property type="nucleotide sequence ID" value="NZ_LPVJ01000006.1"/>
</dbReference>
<organism evidence="7 8">
    <name type="scientific">Ferroacidibacillus organovorans</name>
    <dbReference type="NCBI Taxonomy" id="1765683"/>
    <lineage>
        <taxon>Bacteria</taxon>
        <taxon>Bacillati</taxon>
        <taxon>Bacillota</taxon>
        <taxon>Bacilli</taxon>
        <taxon>Bacillales</taxon>
        <taxon>Alicyclobacillaceae</taxon>
        <taxon>Ferroacidibacillus</taxon>
    </lineage>
</organism>
<dbReference type="InterPro" id="IPR024370">
    <property type="entry name" value="PBP_domain"/>
</dbReference>
<feature type="chain" id="PRO_5007110254" description="Phosphate-binding protein" evidence="5">
    <location>
        <begin position="32"/>
        <end position="374"/>
    </location>
</feature>
<evidence type="ECO:0000256" key="3">
    <source>
        <dbReference type="ARBA" id="ARBA00022592"/>
    </source>
</evidence>
<keyword evidence="2 4" id="KW-0813">Transport</keyword>
<feature type="domain" description="PBP" evidence="6">
    <location>
        <begin position="43"/>
        <end position="340"/>
    </location>
</feature>